<dbReference type="InterPro" id="IPR002577">
    <property type="entry name" value="HTH_HxlR"/>
</dbReference>
<comment type="caution">
    <text evidence="5">The sequence shown here is derived from an EMBL/GenBank/DDBJ whole genome shotgun (WGS) entry which is preliminary data.</text>
</comment>
<keyword evidence="1" id="KW-0805">Transcription regulation</keyword>
<evidence type="ECO:0000259" key="4">
    <source>
        <dbReference type="PROSITE" id="PS51118"/>
    </source>
</evidence>
<sequence>MVGGQGFPHTAMTQANADPCFETGHICPIQHVVDLLDNKWSILVLRELFKGQRRTGQLLDALPGCSTKTLTLRLRQLETHGIINRDVYPEIPPRVEYSLTARGREIQPVLIAMHKLGSDWLEQESCECSIVTGEGAN</sequence>
<dbReference type="RefSeq" id="WP_194020225.1">
    <property type="nucleotide sequence ID" value="NZ_JADEVV010000036.1"/>
</dbReference>
<organism evidence="5 6">
    <name type="scientific">Synechocystis salina LEGE 00031</name>
    <dbReference type="NCBI Taxonomy" id="1828736"/>
    <lineage>
        <taxon>Bacteria</taxon>
        <taxon>Bacillati</taxon>
        <taxon>Cyanobacteriota</taxon>
        <taxon>Cyanophyceae</taxon>
        <taxon>Synechococcales</taxon>
        <taxon>Merismopediaceae</taxon>
        <taxon>Synechocystis</taxon>
    </lineage>
</organism>
<reference evidence="5 6" key="1">
    <citation type="submission" date="2020-10" db="EMBL/GenBank/DDBJ databases">
        <authorList>
            <person name="Castelo-Branco R."/>
            <person name="Eusebio N."/>
            <person name="Adriana R."/>
            <person name="Vieira A."/>
            <person name="Brugerolle De Fraissinette N."/>
            <person name="Rezende De Castro R."/>
            <person name="Schneider M.P."/>
            <person name="Vasconcelos V."/>
            <person name="Leao P.N."/>
        </authorList>
    </citation>
    <scope>NUCLEOTIDE SEQUENCE [LARGE SCALE GENOMIC DNA]</scope>
    <source>
        <strain evidence="5 6">LEGE 00031</strain>
    </source>
</reference>
<evidence type="ECO:0000256" key="3">
    <source>
        <dbReference type="ARBA" id="ARBA00023163"/>
    </source>
</evidence>
<protein>
    <submittedName>
        <fullName evidence="5">Winged helix-turn-helix transcriptional regulator</fullName>
    </submittedName>
</protein>
<dbReference type="InterPro" id="IPR036390">
    <property type="entry name" value="WH_DNA-bd_sf"/>
</dbReference>
<name>A0ABR9VUW3_9SYNC</name>
<proteinExistence type="predicted"/>
<keyword evidence="3" id="KW-0804">Transcription</keyword>
<dbReference type="PANTHER" id="PTHR33204:SF37">
    <property type="entry name" value="HTH-TYPE TRANSCRIPTIONAL REGULATOR YODB"/>
    <property type="match status" value="1"/>
</dbReference>
<dbReference type="InterPro" id="IPR036388">
    <property type="entry name" value="WH-like_DNA-bd_sf"/>
</dbReference>
<dbReference type="EMBL" id="JADEVV010000036">
    <property type="protein sequence ID" value="MBE9254688.1"/>
    <property type="molecule type" value="Genomic_DNA"/>
</dbReference>
<dbReference type="Pfam" id="PF01638">
    <property type="entry name" value="HxlR"/>
    <property type="match status" value="1"/>
</dbReference>
<dbReference type="SUPFAM" id="SSF46785">
    <property type="entry name" value="Winged helix' DNA-binding domain"/>
    <property type="match status" value="1"/>
</dbReference>
<dbReference type="Proteomes" id="UP000658720">
    <property type="component" value="Unassembled WGS sequence"/>
</dbReference>
<evidence type="ECO:0000256" key="1">
    <source>
        <dbReference type="ARBA" id="ARBA00023015"/>
    </source>
</evidence>
<feature type="domain" description="HTH hxlR-type" evidence="4">
    <location>
        <begin position="27"/>
        <end position="125"/>
    </location>
</feature>
<evidence type="ECO:0000313" key="5">
    <source>
        <dbReference type="EMBL" id="MBE9254688.1"/>
    </source>
</evidence>
<gene>
    <name evidence="5" type="ORF">IQ217_12740</name>
</gene>
<dbReference type="PANTHER" id="PTHR33204">
    <property type="entry name" value="TRANSCRIPTIONAL REGULATOR, MARR FAMILY"/>
    <property type="match status" value="1"/>
</dbReference>
<dbReference type="Gene3D" id="1.10.10.10">
    <property type="entry name" value="Winged helix-like DNA-binding domain superfamily/Winged helix DNA-binding domain"/>
    <property type="match status" value="1"/>
</dbReference>
<accession>A0ABR9VUW3</accession>
<keyword evidence="2" id="KW-0238">DNA-binding</keyword>
<keyword evidence="6" id="KW-1185">Reference proteome</keyword>
<dbReference type="PROSITE" id="PS51118">
    <property type="entry name" value="HTH_HXLR"/>
    <property type="match status" value="1"/>
</dbReference>
<evidence type="ECO:0000313" key="6">
    <source>
        <dbReference type="Proteomes" id="UP000658720"/>
    </source>
</evidence>
<evidence type="ECO:0000256" key="2">
    <source>
        <dbReference type="ARBA" id="ARBA00023125"/>
    </source>
</evidence>